<dbReference type="AlphaFoldDB" id="A0A4Y9JBV5"/>
<dbReference type="Pfam" id="PF02557">
    <property type="entry name" value="VanY"/>
    <property type="match status" value="1"/>
</dbReference>
<feature type="signal peptide" evidence="2">
    <location>
        <begin position="1"/>
        <end position="23"/>
    </location>
</feature>
<dbReference type="OrthoDB" id="9792074at2"/>
<evidence type="ECO:0000313" key="4">
    <source>
        <dbReference type="EMBL" id="TFU98473.1"/>
    </source>
</evidence>
<feature type="chain" id="PRO_5021197486" evidence="2">
    <location>
        <begin position="24"/>
        <end position="243"/>
    </location>
</feature>
<dbReference type="Proteomes" id="UP000297253">
    <property type="component" value="Unassembled WGS sequence"/>
</dbReference>
<dbReference type="CDD" id="cd14852">
    <property type="entry name" value="LD-carboxypeptidase"/>
    <property type="match status" value="1"/>
</dbReference>
<dbReference type="NCBIfam" id="NF041194">
    <property type="entry name" value="LD_carboxy_LdcB"/>
    <property type="match status" value="1"/>
</dbReference>
<name>A0A4Y9JBV5_9STRE</name>
<dbReference type="PROSITE" id="PS51257">
    <property type="entry name" value="PROKAR_LIPOPROTEIN"/>
    <property type="match status" value="1"/>
</dbReference>
<evidence type="ECO:0000256" key="2">
    <source>
        <dbReference type="SAM" id="SignalP"/>
    </source>
</evidence>
<gene>
    <name evidence="4" type="ORF">E4T82_03770</name>
</gene>
<dbReference type="InterPro" id="IPR052179">
    <property type="entry name" value="DD-CPase-like"/>
</dbReference>
<evidence type="ECO:0000313" key="5">
    <source>
        <dbReference type="Proteomes" id="UP000297253"/>
    </source>
</evidence>
<dbReference type="RefSeq" id="WP_135181539.1">
    <property type="nucleotide sequence ID" value="NZ_JADGKZ010000003.1"/>
</dbReference>
<feature type="region of interest" description="Disordered" evidence="1">
    <location>
        <begin position="25"/>
        <end position="64"/>
    </location>
</feature>
<protein>
    <submittedName>
        <fullName evidence="4">D-alanyl-D-alanine carboxypeptidase family protein</fullName>
    </submittedName>
</protein>
<organism evidence="4 5">
    <name type="scientific">Streptococcus cuniculi</name>
    <dbReference type="NCBI Taxonomy" id="1432788"/>
    <lineage>
        <taxon>Bacteria</taxon>
        <taxon>Bacillati</taxon>
        <taxon>Bacillota</taxon>
        <taxon>Bacilli</taxon>
        <taxon>Lactobacillales</taxon>
        <taxon>Streptococcaceae</taxon>
        <taxon>Streptococcus</taxon>
    </lineage>
</organism>
<dbReference type="GO" id="GO:0006508">
    <property type="term" value="P:proteolysis"/>
    <property type="evidence" value="ECO:0007669"/>
    <property type="project" value="InterPro"/>
</dbReference>
<keyword evidence="4" id="KW-0645">Protease</keyword>
<proteinExistence type="predicted"/>
<dbReference type="PANTHER" id="PTHR34385">
    <property type="entry name" value="D-ALANYL-D-ALANINE CARBOXYPEPTIDASE"/>
    <property type="match status" value="1"/>
</dbReference>
<dbReference type="InterPro" id="IPR058193">
    <property type="entry name" value="VanY/YodJ_core_dom"/>
</dbReference>
<dbReference type="PANTHER" id="PTHR34385:SF1">
    <property type="entry name" value="PEPTIDOGLYCAN L-ALANYL-D-GLUTAMATE ENDOPEPTIDASE CWLK"/>
    <property type="match status" value="1"/>
</dbReference>
<dbReference type="SUPFAM" id="SSF55166">
    <property type="entry name" value="Hedgehog/DD-peptidase"/>
    <property type="match status" value="1"/>
</dbReference>
<comment type="caution">
    <text evidence="4">The sequence shown here is derived from an EMBL/GenBank/DDBJ whole genome shotgun (WGS) entry which is preliminary data.</text>
</comment>
<evidence type="ECO:0000256" key="1">
    <source>
        <dbReference type="SAM" id="MobiDB-lite"/>
    </source>
</evidence>
<dbReference type="Gene3D" id="3.30.1380.10">
    <property type="match status" value="1"/>
</dbReference>
<accession>A0A4Y9JBV5</accession>
<sequence length="243" mass="26852">MKYRQIICLLSLCSLVACGQAKSKGTEGELPVSSSQQMTDTSSETGAMTQDTRTSPSEVEPQFNGSYYSVQGKYGEVLIANKRYPLSSDYAPGEIPEALSAFQELVAKMQSLGYDVSTVNYSGFRSYETQTTLYQSYVARDGKDEADRYSARAGYSEHQTGLAYDIIDTSGSLLTEPHATKWLAEHAHHYGFIVRYPPGKEASTGYMPESWHIRYIGKEASDIYQSGQTLEEYFGVSGGGYEN</sequence>
<dbReference type="EMBL" id="SPPD01000003">
    <property type="protein sequence ID" value="TFU98473.1"/>
    <property type="molecule type" value="Genomic_DNA"/>
</dbReference>
<feature type="domain" description="D-alanyl-D-alanine carboxypeptidase-like core" evidence="3">
    <location>
        <begin position="97"/>
        <end position="218"/>
    </location>
</feature>
<keyword evidence="4" id="KW-0378">Hydrolase</keyword>
<evidence type="ECO:0000259" key="3">
    <source>
        <dbReference type="Pfam" id="PF02557"/>
    </source>
</evidence>
<reference evidence="4 5" key="1">
    <citation type="submission" date="2019-03" db="EMBL/GenBank/DDBJ databases">
        <title>Diversity of the mouse oral microbiome.</title>
        <authorList>
            <person name="Joseph S."/>
            <person name="Aduse-Opoku J."/>
            <person name="Curtis M."/>
            <person name="Wade W."/>
            <person name="Hashim A."/>
        </authorList>
    </citation>
    <scope>NUCLEOTIDE SEQUENCE [LARGE SCALE GENOMIC DNA]</scope>
    <source>
        <strain evidence="4 5">WM131</strain>
    </source>
</reference>
<keyword evidence="4" id="KW-0121">Carboxypeptidase</keyword>
<feature type="compositionally biased region" description="Polar residues" evidence="1">
    <location>
        <begin position="32"/>
        <end position="64"/>
    </location>
</feature>
<keyword evidence="2" id="KW-0732">Signal</keyword>
<dbReference type="GO" id="GO:0004180">
    <property type="term" value="F:carboxypeptidase activity"/>
    <property type="evidence" value="ECO:0007669"/>
    <property type="project" value="UniProtKB-KW"/>
</dbReference>
<dbReference type="InterPro" id="IPR003709">
    <property type="entry name" value="VanY-like_core_dom"/>
</dbReference>
<dbReference type="InterPro" id="IPR009045">
    <property type="entry name" value="Zn_M74/Hedgehog-like"/>
</dbReference>